<dbReference type="Gene3D" id="3.30.40.10">
    <property type="entry name" value="Zinc/RING finger domain, C3HC4 (zinc finger)"/>
    <property type="match status" value="2"/>
</dbReference>
<dbReference type="Proteomes" id="UP000193920">
    <property type="component" value="Unassembled WGS sequence"/>
</dbReference>
<dbReference type="InterPro" id="IPR016024">
    <property type="entry name" value="ARM-type_fold"/>
</dbReference>
<feature type="compositionally biased region" description="Polar residues" evidence="5">
    <location>
        <begin position="522"/>
        <end position="542"/>
    </location>
</feature>
<dbReference type="InterPro" id="IPR013083">
    <property type="entry name" value="Znf_RING/FYVE/PHD"/>
</dbReference>
<organism evidence="8 9">
    <name type="scientific">Neocallimastix californiae</name>
    <dbReference type="NCBI Taxonomy" id="1754190"/>
    <lineage>
        <taxon>Eukaryota</taxon>
        <taxon>Fungi</taxon>
        <taxon>Fungi incertae sedis</taxon>
        <taxon>Chytridiomycota</taxon>
        <taxon>Chytridiomycota incertae sedis</taxon>
        <taxon>Neocallimastigomycetes</taxon>
        <taxon>Neocallimastigales</taxon>
        <taxon>Neocallimastigaceae</taxon>
        <taxon>Neocallimastix</taxon>
    </lineage>
</organism>
<dbReference type="SMART" id="SM00449">
    <property type="entry name" value="SPRY"/>
    <property type="match status" value="1"/>
</dbReference>
<evidence type="ECO:0000256" key="5">
    <source>
        <dbReference type="SAM" id="MobiDB-lite"/>
    </source>
</evidence>
<sequence>MENKGDFTIKYDELEYIEENQELLEKLCCPICKLPYQSSSVRLKCGHIFCKEHINDLLDNLNNIVCVIDNNVTGIDEIKPETIITSTADTLKVKCPYHRQGCNWEDSRSNLLGHWKNSCKYVLFNCSYPNCPYKCVKDKLEEHEKDCQWKPYECSYFKCTFKGIVKDKEEHEKVCQWKLVKCPNKDCNVEVARCKFTEHKWKCPNQVRDLNFLIEKSAYLHKVCTSQYRKLEYLKRRYEMQQKILEKNEELYSIFPIYSLHLATAIPRHLNPMEKSPSIELSEDNMCATHLNPGQEVGNVISNCHIPTYQDIYYYEVKIISEKKGSQEIGIGFCGYNDSASKTDIMPGWKLNSWGYHGDNGNSYNEKGYGTDYGPTYGGGDVIGCGYNAINRSIFFTKNGEFLGYIKGTVWNKHIKLYPMIGMNEGKVKVNFGNKKFMFNIEESYQDLLKSSGNKKVELRDDRNEELRSESSEEIGENNSNEQEDDEEEDDEEDDDEDEDDEDDEDEEYNDHSDSEEYLYDDNSSMYDSSLSLNEMTTLRLQ</sequence>
<dbReference type="Pfam" id="PF00622">
    <property type="entry name" value="SPRY"/>
    <property type="match status" value="1"/>
</dbReference>
<dbReference type="PANTHER" id="PTHR12864">
    <property type="entry name" value="RAN BINDING PROTEIN 9-RELATED"/>
    <property type="match status" value="1"/>
</dbReference>
<dbReference type="AlphaFoldDB" id="A0A1Y2EG59"/>
<dbReference type="InterPro" id="IPR027370">
    <property type="entry name" value="Znf-RING_euk"/>
</dbReference>
<dbReference type="SUPFAM" id="SSF49599">
    <property type="entry name" value="TRAF domain-like"/>
    <property type="match status" value="2"/>
</dbReference>
<evidence type="ECO:0000259" key="7">
    <source>
        <dbReference type="PROSITE" id="PS50188"/>
    </source>
</evidence>
<evidence type="ECO:0000256" key="1">
    <source>
        <dbReference type="ARBA" id="ARBA00022723"/>
    </source>
</evidence>
<dbReference type="OrthoDB" id="258495at2759"/>
<reference evidence="8 9" key="1">
    <citation type="submission" date="2016-08" db="EMBL/GenBank/DDBJ databases">
        <title>A Parts List for Fungal Cellulosomes Revealed by Comparative Genomics.</title>
        <authorList>
            <consortium name="DOE Joint Genome Institute"/>
            <person name="Haitjema C.H."/>
            <person name="Gilmore S.P."/>
            <person name="Henske J.K."/>
            <person name="Solomon K.V."/>
            <person name="De Groot R."/>
            <person name="Kuo A."/>
            <person name="Mondo S.J."/>
            <person name="Salamov A.A."/>
            <person name="Labutti K."/>
            <person name="Zhao Z."/>
            <person name="Chiniquy J."/>
            <person name="Barry K."/>
            <person name="Brewer H.M."/>
            <person name="Purvine S.O."/>
            <person name="Wright A.T."/>
            <person name="Boxma B."/>
            <person name="Van Alen T."/>
            <person name="Hackstein J.H."/>
            <person name="Baker S.E."/>
            <person name="Grigoriev I.V."/>
            <person name="O'Malley M.A."/>
        </authorList>
    </citation>
    <scope>NUCLEOTIDE SEQUENCE [LARGE SCALE GENOMIC DNA]</scope>
    <source>
        <strain evidence="8 9">G1</strain>
    </source>
</reference>
<keyword evidence="9" id="KW-1185">Reference proteome</keyword>
<dbReference type="SUPFAM" id="SSF49899">
    <property type="entry name" value="Concanavalin A-like lectins/glucanases"/>
    <property type="match status" value="1"/>
</dbReference>
<dbReference type="GO" id="GO:0008270">
    <property type="term" value="F:zinc ion binding"/>
    <property type="evidence" value="ECO:0007669"/>
    <property type="project" value="UniProtKB-KW"/>
</dbReference>
<dbReference type="PROSITE" id="PS50188">
    <property type="entry name" value="B302_SPRY"/>
    <property type="match status" value="1"/>
</dbReference>
<dbReference type="PROSITE" id="PS50145">
    <property type="entry name" value="ZF_TRAF"/>
    <property type="match status" value="1"/>
</dbReference>
<dbReference type="Gene3D" id="2.60.120.920">
    <property type="match status" value="1"/>
</dbReference>
<dbReference type="InterPro" id="IPR050618">
    <property type="entry name" value="Ubq-SigPath_Reg"/>
</dbReference>
<dbReference type="InterPro" id="IPR044736">
    <property type="entry name" value="Gid1/RanBPM/SPLA_SPRY"/>
</dbReference>
<dbReference type="EMBL" id="MCOG01000043">
    <property type="protein sequence ID" value="ORY70563.1"/>
    <property type="molecule type" value="Genomic_DNA"/>
</dbReference>
<keyword evidence="1 4" id="KW-0479">Metal-binding</keyword>
<dbReference type="InterPro" id="IPR001870">
    <property type="entry name" value="B30.2/SPRY"/>
</dbReference>
<dbReference type="InterPro" id="IPR043136">
    <property type="entry name" value="B30.2/SPRY_sf"/>
</dbReference>
<dbReference type="InterPro" id="IPR001293">
    <property type="entry name" value="Znf_TRAF"/>
</dbReference>
<evidence type="ECO:0000256" key="2">
    <source>
        <dbReference type="ARBA" id="ARBA00022771"/>
    </source>
</evidence>
<gene>
    <name evidence="8" type="ORF">LY90DRAFT_700231</name>
</gene>
<feature type="region of interest" description="Disordered" evidence="5">
    <location>
        <begin position="455"/>
        <end position="542"/>
    </location>
</feature>
<feature type="domain" description="TRAF-type" evidence="6">
    <location>
        <begin position="114"/>
        <end position="160"/>
    </location>
</feature>
<dbReference type="SUPFAM" id="SSF57850">
    <property type="entry name" value="RING/U-box"/>
    <property type="match status" value="1"/>
</dbReference>
<keyword evidence="3 4" id="KW-0862">Zinc</keyword>
<accession>A0A1Y2EG59</accession>
<evidence type="ECO:0000313" key="8">
    <source>
        <dbReference type="EMBL" id="ORY70563.1"/>
    </source>
</evidence>
<feature type="domain" description="B30.2/SPRY" evidence="7">
    <location>
        <begin position="248"/>
        <end position="437"/>
    </location>
</feature>
<feature type="compositionally biased region" description="Basic and acidic residues" evidence="5">
    <location>
        <begin position="455"/>
        <end position="471"/>
    </location>
</feature>
<dbReference type="Pfam" id="PF13445">
    <property type="entry name" value="zf-RING_UBOX"/>
    <property type="match status" value="1"/>
</dbReference>
<dbReference type="SUPFAM" id="SSF48371">
    <property type="entry name" value="ARM repeat"/>
    <property type="match status" value="1"/>
</dbReference>
<feature type="zinc finger region" description="TRAF-type" evidence="4">
    <location>
        <begin position="114"/>
        <end position="160"/>
    </location>
</feature>
<protein>
    <submittedName>
        <fullName evidence="8">SPRY-domain-containing protein</fullName>
    </submittedName>
</protein>
<dbReference type="InterPro" id="IPR003877">
    <property type="entry name" value="SPRY_dom"/>
</dbReference>
<dbReference type="CDD" id="cd12885">
    <property type="entry name" value="SPRY_RanBP_like"/>
    <property type="match status" value="1"/>
</dbReference>
<dbReference type="STRING" id="1754190.A0A1Y2EG59"/>
<name>A0A1Y2EG59_9FUNG</name>
<evidence type="ECO:0000256" key="4">
    <source>
        <dbReference type="PROSITE-ProRule" id="PRU00207"/>
    </source>
</evidence>
<proteinExistence type="predicted"/>
<evidence type="ECO:0000259" key="6">
    <source>
        <dbReference type="PROSITE" id="PS50145"/>
    </source>
</evidence>
<comment type="caution">
    <text evidence="8">The sequence shown here is derived from an EMBL/GenBank/DDBJ whole genome shotgun (WGS) entry which is preliminary data.</text>
</comment>
<evidence type="ECO:0000256" key="3">
    <source>
        <dbReference type="ARBA" id="ARBA00022833"/>
    </source>
</evidence>
<keyword evidence="2 4" id="KW-0863">Zinc-finger</keyword>
<evidence type="ECO:0000313" key="9">
    <source>
        <dbReference type="Proteomes" id="UP000193920"/>
    </source>
</evidence>
<dbReference type="InterPro" id="IPR013320">
    <property type="entry name" value="ConA-like_dom_sf"/>
</dbReference>
<feature type="compositionally biased region" description="Acidic residues" evidence="5">
    <location>
        <begin position="472"/>
        <end position="509"/>
    </location>
</feature>